<dbReference type="InParanoid" id="A0A6P7GKQ3"/>
<comment type="catalytic activity">
    <reaction evidence="8">
        <text>a 1-O-(1Z-alkenyl)-sn-glycero-3-phosphocholine + H2O = a 2,3-saturated aldehyde + sn-glycerol 3-phosphocholine</text>
        <dbReference type="Rhea" id="RHEA:22544"/>
        <dbReference type="ChEBI" id="CHEBI:15377"/>
        <dbReference type="ChEBI" id="CHEBI:16870"/>
        <dbReference type="ChEBI" id="CHEBI:73359"/>
        <dbReference type="ChEBI" id="CHEBI:77287"/>
        <dbReference type="EC" id="3.3.2.2"/>
    </reaction>
</comment>
<comment type="similarity">
    <text evidence="2">Belongs to the TMEM86 family.</text>
</comment>
<feature type="transmembrane region" description="Helical" evidence="9">
    <location>
        <begin position="37"/>
        <end position="59"/>
    </location>
</feature>
<evidence type="ECO:0000256" key="4">
    <source>
        <dbReference type="ARBA" id="ARBA00022989"/>
    </source>
</evidence>
<evidence type="ECO:0000256" key="8">
    <source>
        <dbReference type="ARBA" id="ARBA00049560"/>
    </source>
</evidence>
<keyword evidence="3 9" id="KW-0812">Transmembrane</keyword>
<comment type="catalytic activity">
    <reaction evidence="7">
        <text>a 1-O-(1Z-alkenyl)-sn-glycero-3-phosphoethanolamine + H2O = a 2,3-saturated aldehyde + sn-glycero-3-phosphoethanolamine</text>
        <dbReference type="Rhea" id="RHEA:16905"/>
        <dbReference type="ChEBI" id="CHEBI:15377"/>
        <dbReference type="ChEBI" id="CHEBI:73359"/>
        <dbReference type="ChEBI" id="CHEBI:77288"/>
        <dbReference type="ChEBI" id="CHEBI:143890"/>
        <dbReference type="EC" id="3.3.2.2"/>
    </reaction>
</comment>
<feature type="transmembrane region" description="Helical" evidence="9">
    <location>
        <begin position="118"/>
        <end position="134"/>
    </location>
</feature>
<organism evidence="10">
    <name type="scientific">Diabrotica virgifera virgifera</name>
    <name type="common">western corn rootworm</name>
    <dbReference type="NCBI Taxonomy" id="50390"/>
    <lineage>
        <taxon>Eukaryota</taxon>
        <taxon>Metazoa</taxon>
        <taxon>Ecdysozoa</taxon>
        <taxon>Arthropoda</taxon>
        <taxon>Hexapoda</taxon>
        <taxon>Insecta</taxon>
        <taxon>Pterygota</taxon>
        <taxon>Neoptera</taxon>
        <taxon>Endopterygota</taxon>
        <taxon>Coleoptera</taxon>
        <taxon>Polyphaga</taxon>
        <taxon>Cucujiformia</taxon>
        <taxon>Chrysomeloidea</taxon>
        <taxon>Chrysomelidae</taxon>
        <taxon>Galerucinae</taxon>
        <taxon>Diabroticina</taxon>
        <taxon>Diabroticites</taxon>
        <taxon>Diabrotica</taxon>
    </lineage>
</organism>
<name>A0A6P7GKQ3_DIAVI</name>
<keyword evidence="5 9" id="KW-0472">Membrane</keyword>
<keyword evidence="4 9" id="KW-1133">Transmembrane helix</keyword>
<feature type="transmembrane region" description="Helical" evidence="9">
    <location>
        <begin position="140"/>
        <end position="160"/>
    </location>
</feature>
<feature type="transmembrane region" description="Helical" evidence="9">
    <location>
        <begin position="211"/>
        <end position="231"/>
    </location>
</feature>
<evidence type="ECO:0000256" key="2">
    <source>
        <dbReference type="ARBA" id="ARBA00007375"/>
    </source>
</evidence>
<dbReference type="RefSeq" id="XP_028145798.1">
    <property type="nucleotide sequence ID" value="XM_028289997.1"/>
</dbReference>
<dbReference type="Pfam" id="PF07947">
    <property type="entry name" value="YhhN"/>
    <property type="match status" value="1"/>
</dbReference>
<dbReference type="InterPro" id="IPR012506">
    <property type="entry name" value="TMEM86B-like"/>
</dbReference>
<dbReference type="KEGG" id="dvv:114339361"/>
<dbReference type="OrthoDB" id="2133758at2759"/>
<protein>
    <recommendedName>
        <fullName evidence="6">lysoplasmalogenase</fullName>
        <ecNumber evidence="6">3.3.2.2</ecNumber>
    </recommendedName>
</protein>
<dbReference type="GO" id="GO:0047408">
    <property type="term" value="F:alkenylglycerophosphocholine hydrolase activity"/>
    <property type="evidence" value="ECO:0007669"/>
    <property type="project" value="UniProtKB-EC"/>
</dbReference>
<dbReference type="GO" id="GO:0016020">
    <property type="term" value="C:membrane"/>
    <property type="evidence" value="ECO:0007669"/>
    <property type="project" value="UniProtKB-SubCell"/>
</dbReference>
<evidence type="ECO:0000256" key="3">
    <source>
        <dbReference type="ARBA" id="ARBA00022692"/>
    </source>
</evidence>
<proteinExistence type="inferred from homology"/>
<dbReference type="EC" id="3.3.2.2" evidence="6"/>
<accession>A0A6P7GKQ3</accession>
<evidence type="ECO:0000256" key="9">
    <source>
        <dbReference type="SAM" id="Phobius"/>
    </source>
</evidence>
<dbReference type="FunCoup" id="A0A6P7GKQ3">
    <property type="interactions" value="102"/>
</dbReference>
<evidence type="ECO:0000313" key="10">
    <source>
        <dbReference type="RefSeq" id="XP_028145798.1"/>
    </source>
</evidence>
<feature type="transmembrane region" description="Helical" evidence="9">
    <location>
        <begin position="12"/>
        <end position="31"/>
    </location>
</feature>
<sequence length="237" mass="26664">MSSVAKVIRSVGPKLVPFFKTVAIYFVIFIPQDKPSIFSVILKCLPIVSLMLFVILNGMSLGNEYKYSRKILLGLIFCCIGDALLVWNQYFDLGMLAFMIGHLQYIMAFGFKPLQVPLATVLFTLGTMVVFYLLPDLYGVFSFGVPIYIFIITTMLWRAIARVQFFEDLWTWSKLCTCAGGILFALSDLLIGIDRFKFNIEYAQVLVMSTYYAGQFGIAVSVVDATAPINLEKNKKA</sequence>
<feature type="transmembrane region" description="Helical" evidence="9">
    <location>
        <begin position="172"/>
        <end position="191"/>
    </location>
</feature>
<evidence type="ECO:0000256" key="1">
    <source>
        <dbReference type="ARBA" id="ARBA00004141"/>
    </source>
</evidence>
<evidence type="ECO:0000256" key="5">
    <source>
        <dbReference type="ARBA" id="ARBA00023136"/>
    </source>
</evidence>
<evidence type="ECO:0000256" key="6">
    <source>
        <dbReference type="ARBA" id="ARBA00035673"/>
    </source>
</evidence>
<gene>
    <name evidence="10" type="primary">LOC114339361</name>
</gene>
<dbReference type="PANTHER" id="PTHR31885:SF6">
    <property type="entry name" value="GH04784P"/>
    <property type="match status" value="1"/>
</dbReference>
<evidence type="ECO:0000256" key="7">
    <source>
        <dbReference type="ARBA" id="ARBA00049458"/>
    </source>
</evidence>
<reference evidence="10" key="1">
    <citation type="submission" date="2025-08" db="UniProtKB">
        <authorList>
            <consortium name="RefSeq"/>
        </authorList>
    </citation>
    <scope>IDENTIFICATION</scope>
    <source>
        <tissue evidence="10">Whole insect</tissue>
    </source>
</reference>
<feature type="transmembrane region" description="Helical" evidence="9">
    <location>
        <begin position="71"/>
        <end position="87"/>
    </location>
</feature>
<dbReference type="PANTHER" id="PTHR31885">
    <property type="entry name" value="GH04784P"/>
    <property type="match status" value="1"/>
</dbReference>
<dbReference type="AlphaFoldDB" id="A0A6P7GKQ3"/>
<comment type="subcellular location">
    <subcellularLocation>
        <location evidence="1">Membrane</location>
        <topology evidence="1">Multi-pass membrane protein</topology>
    </subcellularLocation>
</comment>